<dbReference type="RefSeq" id="WP_072630247.1">
    <property type="nucleotide sequence ID" value="NZ_MLCB01000120.1"/>
</dbReference>
<evidence type="ECO:0008006" key="4">
    <source>
        <dbReference type="Google" id="ProtNLM"/>
    </source>
</evidence>
<organism evidence="2 3">
    <name type="scientific">Planktotalea frisia</name>
    <dbReference type="NCBI Taxonomy" id="696762"/>
    <lineage>
        <taxon>Bacteria</taxon>
        <taxon>Pseudomonadati</taxon>
        <taxon>Pseudomonadota</taxon>
        <taxon>Alphaproteobacteria</taxon>
        <taxon>Rhodobacterales</taxon>
        <taxon>Paracoccaceae</taxon>
        <taxon>Planktotalea</taxon>
    </lineage>
</organism>
<dbReference type="Proteomes" id="UP000184514">
    <property type="component" value="Unassembled WGS sequence"/>
</dbReference>
<evidence type="ECO:0000256" key="1">
    <source>
        <dbReference type="SAM" id="MobiDB-lite"/>
    </source>
</evidence>
<dbReference type="SUPFAM" id="SSF56925">
    <property type="entry name" value="OMPA-like"/>
    <property type="match status" value="1"/>
</dbReference>
<reference evidence="2 3" key="1">
    <citation type="submission" date="2016-10" db="EMBL/GenBank/DDBJ databases">
        <title>Genome sequence of Planktotalea frisia SH6-1.</title>
        <authorList>
            <person name="Poehlein A."/>
            <person name="Bakenhus I."/>
            <person name="Voget S."/>
            <person name="Brinkhoff T."/>
            <person name="Simon M."/>
        </authorList>
    </citation>
    <scope>NUCLEOTIDE SEQUENCE [LARGE SCALE GENOMIC DNA]</scope>
    <source>
        <strain evidence="2 3">SH6-1</strain>
    </source>
</reference>
<dbReference type="STRING" id="696762.PFRI_16700"/>
<dbReference type="Gene3D" id="2.40.160.90">
    <property type="match status" value="1"/>
</dbReference>
<feature type="region of interest" description="Disordered" evidence="1">
    <location>
        <begin position="55"/>
        <end position="99"/>
    </location>
</feature>
<dbReference type="EMBL" id="MLCB01000120">
    <property type="protein sequence ID" value="OJI94140.1"/>
    <property type="molecule type" value="Genomic_DNA"/>
</dbReference>
<protein>
    <recommendedName>
        <fullName evidence="4">Transferrin-binding protein B C-lobe/N-lobe beta barrel domain-containing protein</fullName>
    </recommendedName>
</protein>
<keyword evidence="3" id="KW-1185">Reference proteome</keyword>
<dbReference type="InterPro" id="IPR011250">
    <property type="entry name" value="OMP/PagP_B-barrel"/>
</dbReference>
<accession>A0A1L9NXX9</accession>
<evidence type="ECO:0000313" key="2">
    <source>
        <dbReference type="EMBL" id="OJI94140.1"/>
    </source>
</evidence>
<proteinExistence type="predicted"/>
<comment type="caution">
    <text evidence="2">The sequence shown here is derived from an EMBL/GenBank/DDBJ whole genome shotgun (WGS) entry which is preliminary data.</text>
</comment>
<sequence length="153" mass="15412">MQEENRSLTRTAMADLPPSGSATYTGFAQVISDRSVIPTASTELVGKANLEVGFAGTGSMTGTIDDFDDNGTEYGGSLTVSGGEISAGPNGPQVQSAVSGTLTNGGASYDVDGNITGGFLGPDGEYLNGFDDITVTSGGKTSNTNISLNAARE</sequence>
<dbReference type="AlphaFoldDB" id="A0A1L9NXX9"/>
<name>A0A1L9NXX9_9RHOB</name>
<evidence type="ECO:0000313" key="3">
    <source>
        <dbReference type="Proteomes" id="UP000184514"/>
    </source>
</evidence>
<gene>
    <name evidence="2" type="ORF">PFRI_16700</name>
</gene>